<dbReference type="EMBL" id="CM023486">
    <property type="protein sequence ID" value="KAH6928622.1"/>
    <property type="molecule type" value="Genomic_DNA"/>
</dbReference>
<keyword evidence="2" id="KW-1185">Reference proteome</keyword>
<protein>
    <submittedName>
        <fullName evidence="1">Uncharacterized protein</fullName>
    </submittedName>
</protein>
<dbReference type="Proteomes" id="UP000821845">
    <property type="component" value="Chromosome 6"/>
</dbReference>
<sequence length="976" mass="108086">MSDDERLSLTTAVSDEDETGEPRSGSRAAGSGGGAAAAASFNCTGAVRKAGFLSVKKWLLRRRHQARLLLLACWLFQQHRGRTGTLHLLQEEIFRLEKEIESDAKLKHMAELQLTVVVDQESRQTLSDQIGQWEENLERLHCEQFRLRCYMASLQVSELPNPKLGVFTVSSFHAYICARSPSLLTNLLSGRGATKRRSRAALSRSNSSKRLLSMPSSSLQSSLDLPALGEKSVKINLPDNQAVIVGVRDNMTVEEVLWVACSRRQLSPNDHFLRFRRRKDMDDCYVAARTELFDNLSFESLEVCAKVLYQVGLSRSSLDQLFGFSVEAELVENTDHQDELCVYVSRVEEGSLAHQQGLMKGDEIMVINGAIVSDLDMMYIECVLQEELSLCMMMRSSRTEPPDLASAMRTTDDYIESLTAEQVTEYCRVPVERRRSSLAGGLPAVAAAAAAAAQQPAQPPLVAAAAGAVPGAASVGQASKHMSDVERLRKHLNNLLEHYLEPMKKETLLSNAEISALFGNIQEIVQFQRQFLQSLEEAIAAEPDFHRLEHPSQFKVTVFHCPPAEALKGMERVAEHINEMQRIHEEYGAIFDHLYRQHVKSSKQHVDLSPGELLYYGGVEWLNISEFLGKIKKGLELHAMCFVFKTAVVFLCKERIRQKKKLMGGSSKNNSAEVEIIRYQVLIPVTEVQVRASSQKDADSHYLWELVHLKSQIQRRSEKVYQLSNSTSEFRNAFLRTIRQIIRESVRNMTVPATKPAVREKPGTLRRLGGNEGSSAASAASAGPSTSSMSRTLSGKKRNKSSQRHSAGDAIETYDNVPDPRLPGPSSFRGTRSRTVADSMNGMSASARELAAAASEEDSERSDRSDRSEPKAPTSLSSASSLSSSGATARLIQSSQPPSSYQPPAAEQAGSPVWKPRASSADRAGPSGLNRPDVKEQFFVYEDYGGAAVYQQRSQAQQQQQQQQQQTPSSSKQSEC</sequence>
<gene>
    <name evidence="1" type="ORF">HPB50_017617</name>
</gene>
<organism evidence="1 2">
    <name type="scientific">Hyalomma asiaticum</name>
    <name type="common">Tick</name>
    <dbReference type="NCBI Taxonomy" id="266040"/>
    <lineage>
        <taxon>Eukaryota</taxon>
        <taxon>Metazoa</taxon>
        <taxon>Ecdysozoa</taxon>
        <taxon>Arthropoda</taxon>
        <taxon>Chelicerata</taxon>
        <taxon>Arachnida</taxon>
        <taxon>Acari</taxon>
        <taxon>Parasitiformes</taxon>
        <taxon>Ixodida</taxon>
        <taxon>Ixodoidea</taxon>
        <taxon>Ixodidae</taxon>
        <taxon>Hyalomminae</taxon>
        <taxon>Hyalomma</taxon>
    </lineage>
</organism>
<comment type="caution">
    <text evidence="1">The sequence shown here is derived from an EMBL/GenBank/DDBJ whole genome shotgun (WGS) entry which is preliminary data.</text>
</comment>
<accession>A0ACB7S0A7</accession>
<evidence type="ECO:0000313" key="1">
    <source>
        <dbReference type="EMBL" id="KAH6928622.1"/>
    </source>
</evidence>
<name>A0ACB7S0A7_HYAAI</name>
<reference evidence="1" key="1">
    <citation type="submission" date="2020-05" db="EMBL/GenBank/DDBJ databases">
        <title>Large-scale comparative analyses of tick genomes elucidate their genetic diversity and vector capacities.</title>
        <authorList>
            <person name="Jia N."/>
            <person name="Wang J."/>
            <person name="Shi W."/>
            <person name="Du L."/>
            <person name="Sun Y."/>
            <person name="Zhan W."/>
            <person name="Jiang J."/>
            <person name="Wang Q."/>
            <person name="Zhang B."/>
            <person name="Ji P."/>
            <person name="Sakyi L.B."/>
            <person name="Cui X."/>
            <person name="Yuan T."/>
            <person name="Jiang B."/>
            <person name="Yang W."/>
            <person name="Lam T.T.-Y."/>
            <person name="Chang Q."/>
            <person name="Ding S."/>
            <person name="Wang X."/>
            <person name="Zhu J."/>
            <person name="Ruan X."/>
            <person name="Zhao L."/>
            <person name="Wei J."/>
            <person name="Que T."/>
            <person name="Du C."/>
            <person name="Cheng J."/>
            <person name="Dai P."/>
            <person name="Han X."/>
            <person name="Huang E."/>
            <person name="Gao Y."/>
            <person name="Liu J."/>
            <person name="Shao H."/>
            <person name="Ye R."/>
            <person name="Li L."/>
            <person name="Wei W."/>
            <person name="Wang X."/>
            <person name="Wang C."/>
            <person name="Yang T."/>
            <person name="Huo Q."/>
            <person name="Li W."/>
            <person name="Guo W."/>
            <person name="Chen H."/>
            <person name="Zhou L."/>
            <person name="Ni X."/>
            <person name="Tian J."/>
            <person name="Zhou Y."/>
            <person name="Sheng Y."/>
            <person name="Liu T."/>
            <person name="Pan Y."/>
            <person name="Xia L."/>
            <person name="Li J."/>
            <person name="Zhao F."/>
            <person name="Cao W."/>
        </authorList>
    </citation>
    <scope>NUCLEOTIDE SEQUENCE</scope>
    <source>
        <strain evidence="1">Hyas-2018</strain>
    </source>
</reference>
<evidence type="ECO:0000313" key="2">
    <source>
        <dbReference type="Proteomes" id="UP000821845"/>
    </source>
</evidence>
<proteinExistence type="predicted"/>